<dbReference type="OrthoDB" id="2806188at2"/>
<feature type="transmembrane region" description="Helical" evidence="1">
    <location>
        <begin position="178"/>
        <end position="195"/>
    </location>
</feature>
<keyword evidence="4" id="KW-1185">Reference proteome</keyword>
<gene>
    <name evidence="3" type="ORF">SAMN04488096_10691</name>
</gene>
<keyword evidence="1" id="KW-1133">Transmembrane helix</keyword>
<reference evidence="3 4" key="1">
    <citation type="submission" date="2016-11" db="EMBL/GenBank/DDBJ databases">
        <authorList>
            <person name="Jaros S."/>
            <person name="Januszkiewicz K."/>
            <person name="Wedrychowicz H."/>
        </authorList>
    </citation>
    <scope>NUCLEOTIDE SEQUENCE [LARGE SCALE GENOMIC DNA]</scope>
    <source>
        <strain evidence="3 4">DSM 21425</strain>
    </source>
</reference>
<dbReference type="STRING" id="579105.SAMN04488096_10691"/>
<accession>A0A1M6FDR9</accession>
<keyword evidence="1" id="KW-0472">Membrane</keyword>
<sequence length="315" mass="35752">MFIAQAFKYYHQFWRYLIGSLIIIVASVIGQLPFTFAILYKKGFGILGATEADLMQVLDSNLNLFLLLLSFVFAMGGIVLVTKFLHHQPFVKLTTSREKIDWKRIAFGFTLIALFTIISTYWDYSNNPEHYVLNFKPVSFAILCVIAILMVPIQTSVEEYVFRGYLMQGFGILAKNRWFPLLLTSVIFGGLHFFNPEVDKLGNIIMIYYIGTGLLLGIMTLMDEGMELALGFHAGNNLVGVLLVTADWTAFQTESILKDVSTPTAGFQVILPVIIIYPIFLLIMAKVYKWKNWKEKLIGTIELPENTEDSVLNEI</sequence>
<feature type="transmembrane region" description="Helical" evidence="1">
    <location>
        <begin position="266"/>
        <end position="288"/>
    </location>
</feature>
<feature type="domain" description="CAAX prenyl protease 2/Lysostaphin resistance protein A-like" evidence="2">
    <location>
        <begin position="140"/>
        <end position="239"/>
    </location>
</feature>
<evidence type="ECO:0000259" key="2">
    <source>
        <dbReference type="Pfam" id="PF02517"/>
    </source>
</evidence>
<organism evidence="3 4">
    <name type="scientific">Mesonia phycicola</name>
    <dbReference type="NCBI Taxonomy" id="579105"/>
    <lineage>
        <taxon>Bacteria</taxon>
        <taxon>Pseudomonadati</taxon>
        <taxon>Bacteroidota</taxon>
        <taxon>Flavobacteriia</taxon>
        <taxon>Flavobacteriales</taxon>
        <taxon>Flavobacteriaceae</taxon>
        <taxon>Mesonia</taxon>
    </lineage>
</organism>
<dbReference type="RefSeq" id="WP_073151280.1">
    <property type="nucleotide sequence ID" value="NZ_FQYY01000006.1"/>
</dbReference>
<feature type="transmembrane region" description="Helical" evidence="1">
    <location>
        <begin position="105"/>
        <end position="122"/>
    </location>
</feature>
<evidence type="ECO:0000256" key="1">
    <source>
        <dbReference type="SAM" id="Phobius"/>
    </source>
</evidence>
<name>A0A1M6FDR9_9FLAO</name>
<dbReference type="AlphaFoldDB" id="A0A1M6FDR9"/>
<protein>
    <recommendedName>
        <fullName evidence="2">CAAX prenyl protease 2/Lysostaphin resistance protein A-like domain-containing protein</fullName>
    </recommendedName>
</protein>
<proteinExistence type="predicted"/>
<keyword evidence="1" id="KW-0812">Transmembrane</keyword>
<feature type="transmembrane region" description="Helical" evidence="1">
    <location>
        <begin position="64"/>
        <end position="85"/>
    </location>
</feature>
<dbReference type="GO" id="GO:0080120">
    <property type="term" value="P:CAAX-box protein maturation"/>
    <property type="evidence" value="ECO:0007669"/>
    <property type="project" value="UniProtKB-ARBA"/>
</dbReference>
<dbReference type="InterPro" id="IPR003675">
    <property type="entry name" value="Rce1/LyrA-like_dom"/>
</dbReference>
<feature type="transmembrane region" description="Helical" evidence="1">
    <location>
        <begin position="138"/>
        <end position="157"/>
    </location>
</feature>
<feature type="transmembrane region" description="Helical" evidence="1">
    <location>
        <begin position="228"/>
        <end position="246"/>
    </location>
</feature>
<evidence type="ECO:0000313" key="4">
    <source>
        <dbReference type="Proteomes" id="UP000184225"/>
    </source>
</evidence>
<dbReference type="Proteomes" id="UP000184225">
    <property type="component" value="Unassembled WGS sequence"/>
</dbReference>
<dbReference type="GO" id="GO:0004175">
    <property type="term" value="F:endopeptidase activity"/>
    <property type="evidence" value="ECO:0007669"/>
    <property type="project" value="UniProtKB-ARBA"/>
</dbReference>
<feature type="transmembrane region" description="Helical" evidence="1">
    <location>
        <begin position="201"/>
        <end position="221"/>
    </location>
</feature>
<evidence type="ECO:0000313" key="3">
    <source>
        <dbReference type="EMBL" id="SHI95878.1"/>
    </source>
</evidence>
<feature type="transmembrane region" description="Helical" evidence="1">
    <location>
        <begin position="16"/>
        <end position="40"/>
    </location>
</feature>
<dbReference type="Pfam" id="PF02517">
    <property type="entry name" value="Rce1-like"/>
    <property type="match status" value="1"/>
</dbReference>
<dbReference type="EMBL" id="FQYY01000006">
    <property type="protein sequence ID" value="SHI95878.1"/>
    <property type="molecule type" value="Genomic_DNA"/>
</dbReference>